<proteinExistence type="predicted"/>
<feature type="domain" description="PUB" evidence="2">
    <location>
        <begin position="41"/>
        <end position="106"/>
    </location>
</feature>
<evidence type="ECO:0000313" key="3">
    <source>
        <dbReference type="EMBL" id="CAD9260541.1"/>
    </source>
</evidence>
<dbReference type="EMBL" id="HBGJ01029947">
    <property type="protein sequence ID" value="CAD9260541.1"/>
    <property type="molecule type" value="Transcribed_RNA"/>
</dbReference>
<dbReference type="InterPro" id="IPR018997">
    <property type="entry name" value="PUB_domain"/>
</dbReference>
<feature type="region of interest" description="Disordered" evidence="1">
    <location>
        <begin position="215"/>
        <end position="243"/>
    </location>
</feature>
<dbReference type="InterPro" id="IPR036339">
    <property type="entry name" value="PUB-like_dom_sf"/>
</dbReference>
<organism evidence="3">
    <name type="scientific">Phaeomonas parva</name>
    <dbReference type="NCBI Taxonomy" id="124430"/>
    <lineage>
        <taxon>Eukaryota</taxon>
        <taxon>Sar</taxon>
        <taxon>Stramenopiles</taxon>
        <taxon>Ochrophyta</taxon>
        <taxon>Pinguiophyceae</taxon>
        <taxon>Pinguiochrysidales</taxon>
        <taxon>Pinguiochrysidaceae</taxon>
        <taxon>Phaeomonas</taxon>
    </lineage>
</organism>
<gene>
    <name evidence="3" type="ORF">PPAR1163_LOCUS18919</name>
</gene>
<feature type="region of interest" description="Disordered" evidence="1">
    <location>
        <begin position="576"/>
        <end position="614"/>
    </location>
</feature>
<reference evidence="3" key="1">
    <citation type="submission" date="2021-01" db="EMBL/GenBank/DDBJ databases">
        <authorList>
            <person name="Corre E."/>
            <person name="Pelletier E."/>
            <person name="Niang G."/>
            <person name="Scheremetjew M."/>
            <person name="Finn R."/>
            <person name="Kale V."/>
            <person name="Holt S."/>
            <person name="Cochrane G."/>
            <person name="Meng A."/>
            <person name="Brown T."/>
            <person name="Cohen L."/>
        </authorList>
    </citation>
    <scope>NUCLEOTIDE SEQUENCE</scope>
    <source>
        <strain evidence="3">CCMP2877</strain>
    </source>
</reference>
<dbReference type="CDD" id="cd09212">
    <property type="entry name" value="PUB"/>
    <property type="match status" value="1"/>
</dbReference>
<feature type="region of interest" description="Disordered" evidence="1">
    <location>
        <begin position="358"/>
        <end position="380"/>
    </location>
</feature>
<sequence>MAFRGYDASSRRSRPRGDANFFVEHHVEDDVLEVVYKNNADQRRVCICSLDKIMRNARAHPESTKFRRINGKNPRVKKMLNSEGMKKCMRSIGFVEDLHRGLFVLPKGVVEDASWMDKVQEALRKAKLQLEVLDLSEKKRRGGASPRGNRRALPVDAGRVQEKLEHEWRNVASLQIQGCWRKYRWRQELLAYSMRYERYQLSEGWSRLSSRRDLDGATGAATEPDAGVLPAQESDAEPEDQVTQVDPALPGEVEKLMEEGDALHGELEKLVAEGETFTNVVAQGRRESISTASVSMSPPETWPEGTAPVLNQQPLDAQQEGVIFEDSVDTRQRSSGTPIPPTQAAADVDVIAERSAVASAGDETPAAAIAASEPRTEVPQDNADVAANSLRSSGASPMDGPSLLRTVQVQAPAFQAPMREPLVDAVPVSARQGPIIEVIGGMYNPEVSASPARRPYKAAARSKPKQAAPRKAKDRSARKPSKENLSAKRDGNRERRPSATKLVPLTIAISEEAPVDFAQQDPANPVLAMIANPDTERQPVAKFGAPVFYGSPVDQAPARPHKSSLALGNAKGKNPAIDLDMAGPASKDVDHMTPLLSSQSRKWLKLQRRSMPQR</sequence>
<feature type="compositionally biased region" description="Basic and acidic residues" evidence="1">
    <location>
        <begin position="474"/>
        <end position="497"/>
    </location>
</feature>
<dbReference type="Gene3D" id="1.20.58.2190">
    <property type="match status" value="1"/>
</dbReference>
<accession>A0A7S1UB49</accession>
<evidence type="ECO:0000259" key="2">
    <source>
        <dbReference type="Pfam" id="PF09409"/>
    </source>
</evidence>
<feature type="region of interest" description="Disordered" evidence="1">
    <location>
        <begin position="446"/>
        <end position="499"/>
    </location>
</feature>
<dbReference type="SUPFAM" id="SSF143503">
    <property type="entry name" value="PUG domain-like"/>
    <property type="match status" value="1"/>
</dbReference>
<evidence type="ECO:0000256" key="1">
    <source>
        <dbReference type="SAM" id="MobiDB-lite"/>
    </source>
</evidence>
<dbReference type="Pfam" id="PF09409">
    <property type="entry name" value="PUB"/>
    <property type="match status" value="1"/>
</dbReference>
<name>A0A7S1UB49_9STRA</name>
<protein>
    <recommendedName>
        <fullName evidence="2">PUB domain-containing protein</fullName>
    </recommendedName>
</protein>
<dbReference type="AlphaFoldDB" id="A0A7S1UB49"/>
<feature type="compositionally biased region" description="Basic residues" evidence="1">
    <location>
        <begin position="454"/>
        <end position="473"/>
    </location>
</feature>